<comment type="caution">
    <text evidence="2">The sequence shown here is derived from an EMBL/GenBank/DDBJ whole genome shotgun (WGS) entry which is preliminary data.</text>
</comment>
<name>A0ABV9FSF7_9NOCA</name>
<proteinExistence type="predicted"/>
<dbReference type="RefSeq" id="WP_378415503.1">
    <property type="nucleotide sequence ID" value="NZ_JBHSFO010000003.1"/>
</dbReference>
<sequence>MAERNPGGRTAKKKPAQTLKEKRAEKREKSIESTEFIRKRKSR</sequence>
<evidence type="ECO:0000256" key="1">
    <source>
        <dbReference type="SAM" id="MobiDB-lite"/>
    </source>
</evidence>
<protein>
    <submittedName>
        <fullName evidence="2">Uncharacterized protein</fullName>
    </submittedName>
</protein>
<feature type="compositionally biased region" description="Basic and acidic residues" evidence="1">
    <location>
        <begin position="19"/>
        <end position="37"/>
    </location>
</feature>
<keyword evidence="3" id="KW-1185">Reference proteome</keyword>
<organism evidence="2 3">
    <name type="scientific">Rhodococcus kronopolitis</name>
    <dbReference type="NCBI Taxonomy" id="1460226"/>
    <lineage>
        <taxon>Bacteria</taxon>
        <taxon>Bacillati</taxon>
        <taxon>Actinomycetota</taxon>
        <taxon>Actinomycetes</taxon>
        <taxon>Mycobacteriales</taxon>
        <taxon>Nocardiaceae</taxon>
        <taxon>Rhodococcus</taxon>
    </lineage>
</organism>
<reference evidence="3" key="1">
    <citation type="journal article" date="2019" name="Int. J. Syst. Evol. Microbiol.">
        <title>The Global Catalogue of Microorganisms (GCM) 10K type strain sequencing project: providing services to taxonomists for standard genome sequencing and annotation.</title>
        <authorList>
            <consortium name="The Broad Institute Genomics Platform"/>
            <consortium name="The Broad Institute Genome Sequencing Center for Infectious Disease"/>
            <person name="Wu L."/>
            <person name="Ma J."/>
        </authorList>
    </citation>
    <scope>NUCLEOTIDE SEQUENCE [LARGE SCALE GENOMIC DNA]</scope>
    <source>
        <strain evidence="3">CCUG 54520</strain>
    </source>
</reference>
<accession>A0ABV9FSF7</accession>
<evidence type="ECO:0000313" key="3">
    <source>
        <dbReference type="Proteomes" id="UP001595914"/>
    </source>
</evidence>
<dbReference type="Proteomes" id="UP001595914">
    <property type="component" value="Unassembled WGS sequence"/>
</dbReference>
<gene>
    <name evidence="2" type="ORF">ACFO6S_07275</name>
</gene>
<evidence type="ECO:0000313" key="2">
    <source>
        <dbReference type="EMBL" id="MFC4603481.1"/>
    </source>
</evidence>
<feature type="region of interest" description="Disordered" evidence="1">
    <location>
        <begin position="1"/>
        <end position="43"/>
    </location>
</feature>
<dbReference type="EMBL" id="JBHSFO010000003">
    <property type="protein sequence ID" value="MFC4603481.1"/>
    <property type="molecule type" value="Genomic_DNA"/>
</dbReference>